<evidence type="ECO:0000256" key="1">
    <source>
        <dbReference type="ARBA" id="ARBA00001231"/>
    </source>
</evidence>
<comment type="function">
    <text evidence="10">Plays a role in peptidoglycan recycling by cleaving the terminal beta-1,4-linked N-acetylglucosamine (GlcNAc) from peptide-linked peptidoglycan fragments, giving rise to free GlcNAc, anhydro-N-acetylmuramic acid and anhydro-N-acetylmuramic acid-linked peptides.</text>
</comment>
<dbReference type="InterPro" id="IPR036962">
    <property type="entry name" value="Glyco_hydro_3_N_sf"/>
</dbReference>
<feature type="binding site" evidence="10">
    <location>
        <position position="76"/>
    </location>
    <ligand>
        <name>substrate</name>
    </ligand>
</feature>
<evidence type="ECO:0000313" key="13">
    <source>
        <dbReference type="Proteomes" id="UP000243679"/>
    </source>
</evidence>
<dbReference type="AlphaFoldDB" id="A0A1Q2SKZ8"/>
<dbReference type="GO" id="GO:0009252">
    <property type="term" value="P:peptidoglycan biosynthetic process"/>
    <property type="evidence" value="ECO:0007669"/>
    <property type="project" value="UniProtKB-KW"/>
</dbReference>
<name>A0A1Q2SKZ8_9GAMM</name>
<evidence type="ECO:0000259" key="11">
    <source>
        <dbReference type="Pfam" id="PF00933"/>
    </source>
</evidence>
<dbReference type="NCBIfam" id="NF003740">
    <property type="entry name" value="PRK05337.1"/>
    <property type="match status" value="1"/>
</dbReference>
<feature type="binding site" evidence="10">
    <location>
        <begin position="172"/>
        <end position="173"/>
    </location>
    <ligand>
        <name>substrate</name>
    </ligand>
</feature>
<evidence type="ECO:0000256" key="6">
    <source>
        <dbReference type="ARBA" id="ARBA00022984"/>
    </source>
</evidence>
<reference evidence="12 13" key="1">
    <citation type="journal article" date="2017" name="ISME J.">
        <title>An acid-tolerant ammonia-oxidizing ?-proteobacterium from soil.</title>
        <authorList>
            <person name="Hayatsu M."/>
            <person name="Tago K."/>
            <person name="Uchiyama I."/>
            <person name="Toyoda A."/>
            <person name="Wang Y."/>
            <person name="Shimomura Y."/>
            <person name="Okubo T."/>
            <person name="Kurisu F."/>
            <person name="Hirono Y."/>
            <person name="Nonaka K."/>
            <person name="Akiyama H."/>
            <person name="Itoh T."/>
            <person name="Takami H."/>
        </authorList>
    </citation>
    <scope>NUCLEOTIDE SEQUENCE [LARGE SCALE GENOMIC DNA]</scope>
    <source>
        <strain evidence="12 13">TAO100</strain>
    </source>
</reference>
<keyword evidence="2 10" id="KW-0963">Cytoplasm</keyword>
<comment type="similarity">
    <text evidence="10">Belongs to the glycosyl hydrolase 3 family. NagZ subfamily.</text>
</comment>
<evidence type="ECO:0000256" key="2">
    <source>
        <dbReference type="ARBA" id="ARBA00022490"/>
    </source>
</evidence>
<gene>
    <name evidence="10" type="primary">nagZ</name>
    <name evidence="12" type="ORF">TAO_0455</name>
</gene>
<dbReference type="GO" id="GO:0005975">
    <property type="term" value="P:carbohydrate metabolic process"/>
    <property type="evidence" value="ECO:0007669"/>
    <property type="project" value="InterPro"/>
</dbReference>
<protein>
    <recommendedName>
        <fullName evidence="10">Beta-hexosaminidase</fullName>
        <ecNumber evidence="10">3.2.1.52</ecNumber>
    </recommendedName>
    <alternativeName>
        <fullName evidence="10">Beta-N-acetylhexosaminidase</fullName>
    </alternativeName>
    <alternativeName>
        <fullName evidence="10">N-acetyl-beta-glucosaminidase</fullName>
    </alternativeName>
</protein>
<dbReference type="HAMAP" id="MF_00364">
    <property type="entry name" value="NagZ"/>
    <property type="match status" value="1"/>
</dbReference>
<dbReference type="InterPro" id="IPR022956">
    <property type="entry name" value="Beta_hexosaminidase_bac"/>
</dbReference>
<dbReference type="GO" id="GO:0009254">
    <property type="term" value="P:peptidoglycan turnover"/>
    <property type="evidence" value="ECO:0007669"/>
    <property type="project" value="UniProtKB-UniRule"/>
</dbReference>
<dbReference type="GO" id="GO:0004563">
    <property type="term" value="F:beta-N-acetylhexosaminidase activity"/>
    <property type="evidence" value="ECO:0007669"/>
    <property type="project" value="UniProtKB-UniRule"/>
</dbReference>
<dbReference type="GO" id="GO:0008360">
    <property type="term" value="P:regulation of cell shape"/>
    <property type="evidence" value="ECO:0007669"/>
    <property type="project" value="UniProtKB-KW"/>
</dbReference>
<keyword evidence="6 10" id="KW-0573">Peptidoglycan synthesis</keyword>
<keyword evidence="8 10" id="KW-0131">Cell cycle</keyword>
<dbReference type="Gene3D" id="3.20.20.300">
    <property type="entry name" value="Glycoside hydrolase, family 3, N-terminal domain"/>
    <property type="match status" value="1"/>
</dbReference>
<comment type="catalytic activity">
    <reaction evidence="1 10">
        <text>Hydrolysis of terminal non-reducing N-acetyl-D-hexosamine residues in N-acetyl-beta-D-hexosaminides.</text>
        <dbReference type="EC" id="3.2.1.52"/>
    </reaction>
</comment>
<feature type="binding site" evidence="10">
    <location>
        <position position="68"/>
    </location>
    <ligand>
        <name>substrate</name>
    </ligand>
</feature>
<dbReference type="PANTHER" id="PTHR30480">
    <property type="entry name" value="BETA-HEXOSAMINIDASE-RELATED"/>
    <property type="match status" value="1"/>
</dbReference>
<evidence type="ECO:0000256" key="9">
    <source>
        <dbReference type="ARBA" id="ARBA00023316"/>
    </source>
</evidence>
<organism evidence="12 13">
    <name type="scientific">Candidatus Nitrosoglobus terrae</name>
    <dbReference type="NCBI Taxonomy" id="1630141"/>
    <lineage>
        <taxon>Bacteria</taxon>
        <taxon>Pseudomonadati</taxon>
        <taxon>Pseudomonadota</taxon>
        <taxon>Gammaproteobacteria</taxon>
        <taxon>Chromatiales</taxon>
        <taxon>Chromatiaceae</taxon>
        <taxon>Candidatus Nitrosoglobus</taxon>
    </lineage>
</organism>
<dbReference type="UniPathway" id="UPA00544"/>
<keyword evidence="3 10" id="KW-0132">Cell division</keyword>
<keyword evidence="9 10" id="KW-0961">Cell wall biogenesis/degradation</keyword>
<dbReference type="SUPFAM" id="SSF51445">
    <property type="entry name" value="(Trans)glycosidases"/>
    <property type="match status" value="1"/>
</dbReference>
<keyword evidence="4 10" id="KW-0378">Hydrolase</keyword>
<dbReference type="GO" id="GO:0005737">
    <property type="term" value="C:cytoplasm"/>
    <property type="evidence" value="ECO:0007669"/>
    <property type="project" value="UniProtKB-SubCell"/>
</dbReference>
<keyword evidence="5 10" id="KW-0133">Cell shape</keyword>
<dbReference type="EC" id="3.2.1.52" evidence="10"/>
<evidence type="ECO:0000256" key="7">
    <source>
        <dbReference type="ARBA" id="ARBA00023295"/>
    </source>
</evidence>
<evidence type="ECO:0000256" key="8">
    <source>
        <dbReference type="ARBA" id="ARBA00023306"/>
    </source>
</evidence>
<dbReference type="Proteomes" id="UP000243679">
    <property type="component" value="Chromosome"/>
</dbReference>
<feature type="domain" description="Glycoside hydrolase family 3 N-terminal" evidence="11">
    <location>
        <begin position="21"/>
        <end position="314"/>
    </location>
</feature>
<dbReference type="PANTHER" id="PTHR30480:SF13">
    <property type="entry name" value="BETA-HEXOSAMINIDASE"/>
    <property type="match status" value="1"/>
</dbReference>
<feature type="site" description="Important for catalytic activity" evidence="10">
    <location>
        <position position="183"/>
    </location>
</feature>
<evidence type="ECO:0000256" key="4">
    <source>
        <dbReference type="ARBA" id="ARBA00022801"/>
    </source>
</evidence>
<feature type="binding site" evidence="10">
    <location>
        <position position="142"/>
    </location>
    <ligand>
        <name>substrate</name>
    </ligand>
</feature>
<keyword evidence="13" id="KW-1185">Reference proteome</keyword>
<proteinExistence type="inferred from homology"/>
<dbReference type="InterPro" id="IPR017853">
    <property type="entry name" value="GH"/>
</dbReference>
<dbReference type="EMBL" id="AP014836">
    <property type="protein sequence ID" value="BAW79825.1"/>
    <property type="molecule type" value="Genomic_DNA"/>
</dbReference>
<sequence length="347" mass="38010">MGQKITVGPLMVGLKGKVLDSKERKLLKHPLVGGVILFTRNYESLNQIKVLISSIHTLKKPRLLIAVDHEGGRVQRFREGFTALPPVRTLGKIYDRDPRFACHLATITGWLMAAELQAIGVDFSFAPVLDLDQGISVVIGDRAFHSEPNAVIALAEAYILGMAKAGMAAIGKHFPGHGSVSADSHIVLPVDDRSWPQIQAKDLLPFKNMIAIGLSGVMPSHVLYSAVDSLPAGFSRFWLQEVLRKQLGFQGAIISDDLSMAGAATVGEVSERVLVALEAGCDMVLVCNDFESYVSVLDRLHSIYSSNDDSSTRLLHLYGRYSLRFPKLHQHLVWKRSAQMVATYANA</sequence>
<evidence type="ECO:0000313" key="12">
    <source>
        <dbReference type="EMBL" id="BAW79825.1"/>
    </source>
</evidence>
<feature type="active site" description="Nucleophile" evidence="10">
    <location>
        <position position="256"/>
    </location>
</feature>
<dbReference type="Pfam" id="PF00933">
    <property type="entry name" value="Glyco_hydro_3"/>
    <property type="match status" value="1"/>
</dbReference>
<comment type="subcellular location">
    <subcellularLocation>
        <location evidence="10">Cytoplasm</location>
    </subcellularLocation>
</comment>
<dbReference type="GO" id="GO:0071555">
    <property type="term" value="P:cell wall organization"/>
    <property type="evidence" value="ECO:0007669"/>
    <property type="project" value="UniProtKB-KW"/>
</dbReference>
<keyword evidence="7 10" id="KW-0326">Glycosidase</keyword>
<dbReference type="GO" id="GO:0051301">
    <property type="term" value="P:cell division"/>
    <property type="evidence" value="ECO:0007669"/>
    <property type="project" value="UniProtKB-KW"/>
</dbReference>
<dbReference type="KEGG" id="ntt:TAO_0455"/>
<feature type="active site" description="Proton donor/acceptor" evidence="10">
    <location>
        <position position="185"/>
    </location>
</feature>
<comment type="pathway">
    <text evidence="10">Cell wall biogenesis; peptidoglycan recycling.</text>
</comment>
<evidence type="ECO:0000256" key="10">
    <source>
        <dbReference type="HAMAP-Rule" id="MF_00364"/>
    </source>
</evidence>
<dbReference type="InterPro" id="IPR050226">
    <property type="entry name" value="NagZ_Beta-hexosaminidase"/>
</dbReference>
<accession>A0A1Q2SKZ8</accession>
<evidence type="ECO:0000256" key="3">
    <source>
        <dbReference type="ARBA" id="ARBA00022618"/>
    </source>
</evidence>
<evidence type="ECO:0000256" key="5">
    <source>
        <dbReference type="ARBA" id="ARBA00022960"/>
    </source>
</evidence>
<dbReference type="InterPro" id="IPR001764">
    <property type="entry name" value="Glyco_hydro_3_N"/>
</dbReference>